<name>A0ABT4IF64_9EURY</name>
<gene>
    <name evidence="2" type="ORF">O0S10_03935</name>
</gene>
<dbReference type="Gene3D" id="3.60.21.10">
    <property type="match status" value="1"/>
</dbReference>
<evidence type="ECO:0000259" key="1">
    <source>
        <dbReference type="Pfam" id="PF00149"/>
    </source>
</evidence>
<accession>A0ABT4IF64</accession>
<feature type="domain" description="Calcineurin-like phosphoesterase" evidence="1">
    <location>
        <begin position="1"/>
        <end position="185"/>
    </location>
</feature>
<dbReference type="Proteomes" id="UP001141422">
    <property type="component" value="Unassembled WGS sequence"/>
</dbReference>
<dbReference type="EMBL" id="JAPTGB010000006">
    <property type="protein sequence ID" value="MCZ0860379.1"/>
    <property type="molecule type" value="Genomic_DNA"/>
</dbReference>
<organism evidence="2 3">
    <name type="scientific">Methanocorpusculum petauri</name>
    <dbReference type="NCBI Taxonomy" id="3002863"/>
    <lineage>
        <taxon>Archaea</taxon>
        <taxon>Methanobacteriati</taxon>
        <taxon>Methanobacteriota</taxon>
        <taxon>Stenosarchaea group</taxon>
        <taxon>Methanomicrobia</taxon>
        <taxon>Methanomicrobiales</taxon>
        <taxon>Methanocorpusculaceae</taxon>
        <taxon>Methanocorpusculum</taxon>
    </lineage>
</organism>
<dbReference type="InterPro" id="IPR029052">
    <property type="entry name" value="Metallo-depent_PP-like"/>
</dbReference>
<dbReference type="SUPFAM" id="SSF56300">
    <property type="entry name" value="Metallo-dependent phosphatases"/>
    <property type="match status" value="1"/>
</dbReference>
<reference evidence="2" key="1">
    <citation type="submission" date="2022-12" db="EMBL/GenBank/DDBJ databases">
        <title>Isolation and characterisation of novel Methanocorpusculum spp. from native Australian herbivores indicates the genus is ancestrally host-associated.</title>
        <authorList>
            <person name="Volmer J.G."/>
            <person name="Soo R.M."/>
            <person name="Evans P.N."/>
            <person name="Hoedt E.C."/>
            <person name="Astorga Alsina A.L."/>
            <person name="Woodcroft B.J."/>
            <person name="Tyson G.W."/>
            <person name="Hugenholtz P."/>
            <person name="Morrison M."/>
        </authorList>
    </citation>
    <scope>NUCLEOTIDE SEQUENCE</scope>
    <source>
        <strain evidence="2">MG</strain>
    </source>
</reference>
<evidence type="ECO:0000313" key="3">
    <source>
        <dbReference type="Proteomes" id="UP001141422"/>
    </source>
</evidence>
<keyword evidence="3" id="KW-1185">Reference proteome</keyword>
<dbReference type="RefSeq" id="WP_268924595.1">
    <property type="nucleotide sequence ID" value="NZ_JAPTGB010000006.1"/>
</dbReference>
<dbReference type="Pfam" id="PF00149">
    <property type="entry name" value="Metallophos"/>
    <property type="match status" value="1"/>
</dbReference>
<sequence length="357" mass="40122">MKLIHCADIHLDSPMETHMTTEQASVRNTEIIHSFIRMTEYAKKNAVRVVIIAGDLFDGERIRTRTVDEILDAIRSTPSVDYLYLAGNHDESSHAFSNHDLPQNLKQFNRQWNSYIYEDVIVSGIEICDENATSLYQNIPHREGCINIVSLHGQVGTTCGIDQINLNLLKNQGIDYLALGHLHSYSVQSLDNKGIYCYSGCLEGRGFDECDKKGFVLLTIESGRLQHEFVPFCCRQLHQVDVDITGLTKNSEIGQMMKSAVQGIQPDDMVEFILTGYSDPTTNIAVSYLQNLINNSFFFTKVKNESRMAINPEDYKNDISLKGEFIRLVLDSDASDEDKAAIIRTGIQALTGEEIGL</sequence>
<dbReference type="InterPro" id="IPR050535">
    <property type="entry name" value="DNA_Repair-Maintenance_Comp"/>
</dbReference>
<comment type="caution">
    <text evidence="2">The sequence shown here is derived from an EMBL/GenBank/DDBJ whole genome shotgun (WGS) entry which is preliminary data.</text>
</comment>
<dbReference type="PANTHER" id="PTHR30337">
    <property type="entry name" value="COMPONENT OF ATP-DEPENDENT DSDNA EXONUCLEASE"/>
    <property type="match status" value="1"/>
</dbReference>
<protein>
    <submittedName>
        <fullName evidence="2">Metallophosphoesterase</fullName>
    </submittedName>
</protein>
<proteinExistence type="predicted"/>
<evidence type="ECO:0000313" key="2">
    <source>
        <dbReference type="EMBL" id="MCZ0860379.1"/>
    </source>
</evidence>
<dbReference type="InterPro" id="IPR004843">
    <property type="entry name" value="Calcineurin-like_PHP"/>
</dbReference>